<dbReference type="Proteomes" id="UP001596233">
    <property type="component" value="Unassembled WGS sequence"/>
</dbReference>
<comment type="caution">
    <text evidence="2">The sequence shown here is derived from an EMBL/GenBank/DDBJ whole genome shotgun (WGS) entry which is preliminary data.</text>
</comment>
<keyword evidence="1" id="KW-0472">Membrane</keyword>
<dbReference type="RefSeq" id="WP_379229733.1">
    <property type="nucleotide sequence ID" value="NZ_JBHSTE010000001.1"/>
</dbReference>
<protein>
    <submittedName>
        <fullName evidence="2">Uncharacterized protein</fullName>
    </submittedName>
</protein>
<accession>A0ABW1UX09</accession>
<organism evidence="2 3">
    <name type="scientific">Paenibacillus septentrionalis</name>
    <dbReference type="NCBI Taxonomy" id="429342"/>
    <lineage>
        <taxon>Bacteria</taxon>
        <taxon>Bacillati</taxon>
        <taxon>Bacillota</taxon>
        <taxon>Bacilli</taxon>
        <taxon>Bacillales</taxon>
        <taxon>Paenibacillaceae</taxon>
        <taxon>Paenibacillus</taxon>
    </lineage>
</organism>
<feature type="transmembrane region" description="Helical" evidence="1">
    <location>
        <begin position="67"/>
        <end position="85"/>
    </location>
</feature>
<keyword evidence="1" id="KW-1133">Transmembrane helix</keyword>
<keyword evidence="3" id="KW-1185">Reference proteome</keyword>
<keyword evidence="1" id="KW-0812">Transmembrane</keyword>
<evidence type="ECO:0000313" key="2">
    <source>
        <dbReference type="EMBL" id="MFC6330989.1"/>
    </source>
</evidence>
<name>A0ABW1UX09_9BACL</name>
<reference evidence="3" key="1">
    <citation type="journal article" date="2019" name="Int. J. Syst. Evol. Microbiol.">
        <title>The Global Catalogue of Microorganisms (GCM) 10K type strain sequencing project: providing services to taxonomists for standard genome sequencing and annotation.</title>
        <authorList>
            <consortium name="The Broad Institute Genomics Platform"/>
            <consortium name="The Broad Institute Genome Sequencing Center for Infectious Disease"/>
            <person name="Wu L."/>
            <person name="Ma J."/>
        </authorList>
    </citation>
    <scope>NUCLEOTIDE SEQUENCE [LARGE SCALE GENOMIC DNA]</scope>
    <source>
        <strain evidence="3">PCU 280</strain>
    </source>
</reference>
<evidence type="ECO:0000256" key="1">
    <source>
        <dbReference type="SAM" id="Phobius"/>
    </source>
</evidence>
<evidence type="ECO:0000313" key="3">
    <source>
        <dbReference type="Proteomes" id="UP001596233"/>
    </source>
</evidence>
<proteinExistence type="predicted"/>
<gene>
    <name evidence="2" type="ORF">ACFP56_00005</name>
</gene>
<sequence>MLDGSAEAKAFDDKEYVKLHQSTLRKVDCLQTILERTASGSLKNNSKFYDIYGISPQGIAEMIKDNWLIGLLWTGITLILGGYIGSLF</sequence>
<dbReference type="EMBL" id="JBHSTE010000001">
    <property type="protein sequence ID" value="MFC6330989.1"/>
    <property type="molecule type" value="Genomic_DNA"/>
</dbReference>